<dbReference type="RefSeq" id="WP_052652832.1">
    <property type="nucleotide sequence ID" value="NZ_CCXS01000001.1"/>
</dbReference>
<dbReference type="PROSITE" id="PS50104">
    <property type="entry name" value="TIR"/>
    <property type="match status" value="1"/>
</dbReference>
<evidence type="ECO:0000313" key="2">
    <source>
        <dbReference type="EMBL" id="CEG23833.1"/>
    </source>
</evidence>
<accession>A0A098ENG4</accession>
<organism evidence="2 3">
    <name type="scientific">Planococcus massiliensis</name>
    <dbReference type="NCBI Taxonomy" id="1499687"/>
    <lineage>
        <taxon>Bacteria</taxon>
        <taxon>Bacillati</taxon>
        <taxon>Bacillota</taxon>
        <taxon>Bacilli</taxon>
        <taxon>Bacillales</taxon>
        <taxon>Caryophanaceae</taxon>
        <taxon>Planococcus</taxon>
    </lineage>
</organism>
<dbReference type="OrthoDB" id="4772211at2"/>
<dbReference type="Gene3D" id="3.40.50.10140">
    <property type="entry name" value="Toll/interleukin-1 receptor homology (TIR) domain"/>
    <property type="match status" value="1"/>
</dbReference>
<proteinExistence type="predicted"/>
<keyword evidence="3" id="KW-1185">Reference proteome</keyword>
<dbReference type="GO" id="GO:0007165">
    <property type="term" value="P:signal transduction"/>
    <property type="evidence" value="ECO:0007669"/>
    <property type="project" value="InterPro"/>
</dbReference>
<evidence type="ECO:0000259" key="1">
    <source>
        <dbReference type="PROSITE" id="PS50104"/>
    </source>
</evidence>
<reference evidence="2 3" key="1">
    <citation type="submission" date="2014-09" db="EMBL/GenBank/DDBJ databases">
        <authorList>
            <person name="Urmite Genomes Urmite Genomes"/>
        </authorList>
    </citation>
    <scope>NUCLEOTIDE SEQUENCE [LARGE SCALE GENOMIC DNA]</scope>
    <source>
        <strain evidence="2 3">ES2</strain>
    </source>
</reference>
<dbReference type="AlphaFoldDB" id="A0A098ENG4"/>
<name>A0A098ENG4_9BACL</name>
<dbReference type="Proteomes" id="UP000043699">
    <property type="component" value="Unassembled WGS sequence"/>
</dbReference>
<dbReference type="InterPro" id="IPR035897">
    <property type="entry name" value="Toll_tir_struct_dom_sf"/>
</dbReference>
<evidence type="ECO:0000313" key="3">
    <source>
        <dbReference type="Proteomes" id="UP000043699"/>
    </source>
</evidence>
<sequence length="370" mass="43157">MEAQIKLEELIREGHEAKSECLQEGLYGLYFINGPEYVTWIEKCKMFLKKYVHDEEIKSNFFDAARQANGNGDSHFDQMIGILWALKEYEFVENSRTDVEGNSKIDKIFISHSSKDFAYVDALVSLLNDIGIKKSSKHIFCSSLPGYDIPYGETIYDFLKQELNNNIMVLFVLSHNYYESAPSLNEMGAAWITSKQYNTILTPNFDFKKIEGAIDPTKISFHMNDEDGLNKFRDKMVKVFELGEVDYKIWNRDKKAFIEKVKVIAETESLNLNTQVKIEKVKKLKDQEFELQLRFINVTDKIIEFRYIDFELSDSNGNKSIHSATDEMLHDFSLYPKENKVVKWSFNYKSSYDPQRDDNNKTKIKFGVYS</sequence>
<feature type="domain" description="TIR" evidence="1">
    <location>
        <begin position="104"/>
        <end position="240"/>
    </location>
</feature>
<dbReference type="SUPFAM" id="SSF52200">
    <property type="entry name" value="Toll/Interleukin receptor TIR domain"/>
    <property type="match status" value="1"/>
</dbReference>
<gene>
    <name evidence="2" type="ORF">BN1080_02840</name>
</gene>
<dbReference type="Pfam" id="PF13676">
    <property type="entry name" value="TIR_2"/>
    <property type="match status" value="1"/>
</dbReference>
<dbReference type="InterPro" id="IPR000157">
    <property type="entry name" value="TIR_dom"/>
</dbReference>
<protein>
    <recommendedName>
        <fullName evidence="1">TIR domain-containing protein</fullName>
    </recommendedName>
</protein>
<dbReference type="STRING" id="1499687.BN1080_02840"/>
<dbReference type="EMBL" id="CCXS01000001">
    <property type="protein sequence ID" value="CEG23833.1"/>
    <property type="molecule type" value="Genomic_DNA"/>
</dbReference>